<dbReference type="CDD" id="cd02440">
    <property type="entry name" value="AdoMet_MTases"/>
    <property type="match status" value="1"/>
</dbReference>
<dbReference type="PROSITE" id="PS51683">
    <property type="entry name" value="SAM_OMT_II"/>
    <property type="match status" value="1"/>
</dbReference>
<dbReference type="EMBL" id="JZKH01000004">
    <property type="protein sequence ID" value="KJS63367.1"/>
    <property type="molecule type" value="Genomic_DNA"/>
</dbReference>
<dbReference type="InterPro" id="IPR029063">
    <property type="entry name" value="SAM-dependent_MTases_sf"/>
</dbReference>
<dbReference type="Pfam" id="PF08100">
    <property type="entry name" value="Dimerisation"/>
    <property type="match status" value="1"/>
</dbReference>
<keyword evidence="3" id="KW-0949">S-adenosyl-L-methionine</keyword>
<dbReference type="SUPFAM" id="SSF46785">
    <property type="entry name" value="Winged helix' DNA-binding domain"/>
    <property type="match status" value="1"/>
</dbReference>
<dbReference type="PIRSF" id="PIRSF005739">
    <property type="entry name" value="O-mtase"/>
    <property type="match status" value="1"/>
</dbReference>
<keyword evidence="2 7" id="KW-0808">Transferase</keyword>
<name>A0A0F2TNQ8_STRR3</name>
<dbReference type="Proteomes" id="UP000033699">
    <property type="component" value="Unassembled WGS sequence"/>
</dbReference>
<dbReference type="InterPro" id="IPR001077">
    <property type="entry name" value="COMT_C"/>
</dbReference>
<comment type="caution">
    <text evidence="7">The sequence shown here is derived from an EMBL/GenBank/DDBJ whole genome shotgun (WGS) entry which is preliminary data.</text>
</comment>
<accession>A0A0F2TNQ8</accession>
<dbReference type="Pfam" id="PF00891">
    <property type="entry name" value="Methyltransf_2"/>
    <property type="match status" value="1"/>
</dbReference>
<dbReference type="InterPro" id="IPR016461">
    <property type="entry name" value="COMT-like"/>
</dbReference>
<dbReference type="PANTHER" id="PTHR43712:SF2">
    <property type="entry name" value="O-METHYLTRANSFERASE CICE"/>
    <property type="match status" value="1"/>
</dbReference>
<evidence type="ECO:0000256" key="2">
    <source>
        <dbReference type="ARBA" id="ARBA00022679"/>
    </source>
</evidence>
<dbReference type="SUPFAM" id="SSF53335">
    <property type="entry name" value="S-adenosyl-L-methionine-dependent methyltransferases"/>
    <property type="match status" value="1"/>
</dbReference>
<evidence type="ECO:0000256" key="3">
    <source>
        <dbReference type="ARBA" id="ARBA00022691"/>
    </source>
</evidence>
<evidence type="ECO:0000313" key="8">
    <source>
        <dbReference type="Proteomes" id="UP000033699"/>
    </source>
</evidence>
<sequence>MPSPVPLMQLTSAFWQFKTLAAGVETGLFTELADGQALTREDLAARLDLRERPADMFLAALTSLGLLTKDDGRYRNSPLAEEFLVEGRPRYFGGLVRYCDQREYPAWHRIVEALRTDKPLTWDPATQDSLFGADDQVMTRLFWEAMHSLSMSTARTLGEAYDFGAHRRLLDVGGGSGAFPIVLCQRYPQLSATVVELDHVCGVIEQKAREAGVGEAVHAAAGDFLSDASLPPGHDVILLSNVLHDWDESTGRKLLAKCYDALEDGGAIILCELMLDSEHTGPANAALMGMNMIVSTEGGQSYSADELTRWLTDTGFEDPRTISFEATGANGAVVARKNPGRVG</sequence>
<feature type="active site" description="Proton acceptor" evidence="4">
    <location>
        <position position="244"/>
    </location>
</feature>
<feature type="domain" description="O-methyltransferase C-terminal" evidence="5">
    <location>
        <begin position="107"/>
        <end position="317"/>
    </location>
</feature>
<dbReference type="Gene3D" id="1.10.10.10">
    <property type="entry name" value="Winged helix-like DNA-binding domain superfamily/Winged helix DNA-binding domain"/>
    <property type="match status" value="1"/>
</dbReference>
<reference evidence="7 8" key="1">
    <citation type="submission" date="2015-02" db="EMBL/GenBank/DDBJ databases">
        <authorList>
            <person name="Ju K.-S."/>
            <person name="Doroghazi J.R."/>
            <person name="Metcalf W."/>
        </authorList>
    </citation>
    <scope>NUCLEOTIDE SEQUENCE [LARGE SCALE GENOMIC DNA]</scope>
    <source>
        <strain evidence="7 8">ATCC 31215</strain>
    </source>
</reference>
<dbReference type="OrthoDB" id="582216at2"/>
<dbReference type="GO" id="GO:0032259">
    <property type="term" value="P:methylation"/>
    <property type="evidence" value="ECO:0007669"/>
    <property type="project" value="UniProtKB-KW"/>
</dbReference>
<dbReference type="PANTHER" id="PTHR43712">
    <property type="entry name" value="PUTATIVE (AFU_ORTHOLOGUE AFUA_4G14580)-RELATED"/>
    <property type="match status" value="1"/>
</dbReference>
<dbReference type="Gene3D" id="3.40.50.150">
    <property type="entry name" value="Vaccinia Virus protein VP39"/>
    <property type="match status" value="1"/>
</dbReference>
<evidence type="ECO:0000259" key="5">
    <source>
        <dbReference type="Pfam" id="PF00891"/>
    </source>
</evidence>
<feature type="domain" description="O-methyltransferase dimerisation" evidence="6">
    <location>
        <begin position="8"/>
        <end position="85"/>
    </location>
</feature>
<dbReference type="PATRIC" id="fig|359131.3.peg.3845"/>
<dbReference type="InterPro" id="IPR012967">
    <property type="entry name" value="COMT_dimerisation"/>
</dbReference>
<evidence type="ECO:0000313" key="7">
    <source>
        <dbReference type="EMBL" id="KJS63367.1"/>
    </source>
</evidence>
<protein>
    <submittedName>
        <fullName evidence="7">Methyltransferase</fullName>
    </submittedName>
</protein>
<dbReference type="GO" id="GO:0046983">
    <property type="term" value="F:protein dimerization activity"/>
    <property type="evidence" value="ECO:0007669"/>
    <property type="project" value="InterPro"/>
</dbReference>
<organism evidence="7 8">
    <name type="scientific">Streptomyces rubellomurinus (strain ATCC 31215)</name>
    <dbReference type="NCBI Taxonomy" id="359131"/>
    <lineage>
        <taxon>Bacteria</taxon>
        <taxon>Bacillati</taxon>
        <taxon>Actinomycetota</taxon>
        <taxon>Actinomycetes</taxon>
        <taxon>Kitasatosporales</taxon>
        <taxon>Streptomycetaceae</taxon>
        <taxon>Streptomyces</taxon>
    </lineage>
</organism>
<proteinExistence type="predicted"/>
<dbReference type="InterPro" id="IPR036390">
    <property type="entry name" value="WH_DNA-bd_sf"/>
</dbReference>
<evidence type="ECO:0000256" key="1">
    <source>
        <dbReference type="ARBA" id="ARBA00022603"/>
    </source>
</evidence>
<keyword evidence="8" id="KW-1185">Reference proteome</keyword>
<dbReference type="GO" id="GO:0008171">
    <property type="term" value="F:O-methyltransferase activity"/>
    <property type="evidence" value="ECO:0007669"/>
    <property type="project" value="InterPro"/>
</dbReference>
<evidence type="ECO:0000259" key="6">
    <source>
        <dbReference type="Pfam" id="PF08100"/>
    </source>
</evidence>
<dbReference type="AlphaFoldDB" id="A0A0F2TNQ8"/>
<evidence type="ECO:0000256" key="4">
    <source>
        <dbReference type="PIRSR" id="PIRSR005739-1"/>
    </source>
</evidence>
<dbReference type="InterPro" id="IPR036388">
    <property type="entry name" value="WH-like_DNA-bd_sf"/>
</dbReference>
<gene>
    <name evidence="7" type="ORF">VM95_03605</name>
</gene>
<keyword evidence="1 7" id="KW-0489">Methyltransferase</keyword>